<feature type="compositionally biased region" description="Pro residues" evidence="1">
    <location>
        <begin position="244"/>
        <end position="254"/>
    </location>
</feature>
<dbReference type="RefSeq" id="XP_062794537.1">
    <property type="nucleotide sequence ID" value="XM_062938486.1"/>
</dbReference>
<accession>A0ABZ1D7A3</accession>
<dbReference type="GeneID" id="87958919"/>
<dbReference type="InterPro" id="IPR000195">
    <property type="entry name" value="Rab-GAP-TBC_dom"/>
</dbReference>
<feature type="compositionally biased region" description="Polar residues" evidence="1">
    <location>
        <begin position="90"/>
        <end position="121"/>
    </location>
</feature>
<feature type="compositionally biased region" description="Low complexity" evidence="1">
    <location>
        <begin position="360"/>
        <end position="372"/>
    </location>
</feature>
<feature type="compositionally biased region" description="Low complexity" evidence="1">
    <location>
        <begin position="149"/>
        <end position="180"/>
    </location>
</feature>
<protein>
    <recommendedName>
        <fullName evidence="2">Rab-GAP TBC domain-containing protein</fullName>
    </recommendedName>
</protein>
<dbReference type="Proteomes" id="UP001329825">
    <property type="component" value="Chromosome 9"/>
</dbReference>
<feature type="compositionally biased region" description="Pro residues" evidence="1">
    <location>
        <begin position="181"/>
        <end position="199"/>
    </location>
</feature>
<sequence length="768" mass="84752">MTQNADSSSSRPASPTSYQLPPSTSPNGDISLEASLSNISLGSRSSSSSNEAGPSRSPHISNERRTPPAALDLKRDDEIGLDIQGDIGVSLTSPTRASSPIQDYFSVSPTPHRSNSLAKNISSHSPSPSPSPSRAHQRSLTPNGCLEVSPTKMPSPSPTSLSPPLSAPPSRRSFSLHPSRSPSPSPSPSPRSSPPPPFNLKPTLRNGTSITTAPPPSGVTGTDADEVIDESAPFESIPLSATPPMTPTIPPPLSPSYVSPEKKGRQSWGGFGMTKEGQRYALGETPDHTRAQTEQIRRSSATSSILSNADKETNGTPPPANSSGNATPRLHAPPAHPFPFPLPSSSNPTSPPPSDHKRLSTSSSRISVSQPSIPHENGISVKGVSTFEKFISHTRPSWLPPKDKHEDETHLHQWEEMMAASREHEKQLKKAAEHRRIEKEKKMAVITPKWEKLLNDKEFSVGKVQSDEQFRKLWFEGIPSHLRGKAWSLAIGNPLAVSKDAYRTYVIRAQKAIKSGRFPEDILDQMEVDMDDTLTTLRLFHRGSPLREDLKELMCAWVVYRSDEGLGYAPYISLLSAMLILVSPLSEAFTSLINLLSRPCLRAFYTQTEDEIDAYYRVLENLQADAYPKIYANCKNLGLRVPEGWFRGMLVEQVDFECACRLWDQIMLDGDGFIFRTALAIFGFLEPRLYYPDRNEILSVLEGHNAATLAIQAREKERAKLRGETFDDSIDGKLSVFGLNEQTLFDWLKEDAWKEKGFERLVLREMPD</sequence>
<dbReference type="SUPFAM" id="SSF47923">
    <property type="entry name" value="Ypt/Rab-GAP domain of gyp1p"/>
    <property type="match status" value="2"/>
</dbReference>
<gene>
    <name evidence="3" type="ORF">IL334_006789</name>
</gene>
<dbReference type="PANTHER" id="PTHR47219:SF15">
    <property type="entry name" value="TBC1 DOMAIN FAMILY MEMBER 12 ISOFORM X1"/>
    <property type="match status" value="1"/>
</dbReference>
<feature type="compositionally biased region" description="Basic and acidic residues" evidence="1">
    <location>
        <begin position="61"/>
        <end position="78"/>
    </location>
</feature>
<name>A0ABZ1D7A3_9TREE</name>
<dbReference type="Gene3D" id="1.10.10.750">
    <property type="entry name" value="Ypt/Rab-GAP domain of gyp1p, domain 1"/>
    <property type="match status" value="1"/>
</dbReference>
<dbReference type="InterPro" id="IPR050302">
    <property type="entry name" value="Rab_GAP_TBC_domain"/>
</dbReference>
<dbReference type="Pfam" id="PF00566">
    <property type="entry name" value="RabGAP-TBC"/>
    <property type="match status" value="1"/>
</dbReference>
<evidence type="ECO:0000313" key="4">
    <source>
        <dbReference type="Proteomes" id="UP001329825"/>
    </source>
</evidence>
<dbReference type="Gene3D" id="1.10.8.270">
    <property type="entry name" value="putative rabgap domain of human tbc1 domain family member 14 like domains"/>
    <property type="match status" value="1"/>
</dbReference>
<organism evidence="3 4">
    <name type="scientific">Kwoniella shivajii</name>
    <dbReference type="NCBI Taxonomy" id="564305"/>
    <lineage>
        <taxon>Eukaryota</taxon>
        <taxon>Fungi</taxon>
        <taxon>Dikarya</taxon>
        <taxon>Basidiomycota</taxon>
        <taxon>Agaricomycotina</taxon>
        <taxon>Tremellomycetes</taxon>
        <taxon>Tremellales</taxon>
        <taxon>Cryptococcaceae</taxon>
        <taxon>Kwoniella</taxon>
    </lineage>
</organism>
<feature type="compositionally biased region" description="Low complexity" evidence="1">
    <location>
        <begin position="34"/>
        <end position="58"/>
    </location>
</feature>
<keyword evidence="4" id="KW-1185">Reference proteome</keyword>
<feature type="compositionally biased region" description="Polar residues" evidence="1">
    <location>
        <begin position="18"/>
        <end position="28"/>
    </location>
</feature>
<evidence type="ECO:0000259" key="2">
    <source>
        <dbReference type="PROSITE" id="PS50086"/>
    </source>
</evidence>
<dbReference type="Gene3D" id="1.10.472.80">
    <property type="entry name" value="Ypt/Rab-GAP domain of gyp1p, domain 3"/>
    <property type="match status" value="1"/>
</dbReference>
<evidence type="ECO:0000256" key="1">
    <source>
        <dbReference type="SAM" id="MobiDB-lite"/>
    </source>
</evidence>
<dbReference type="PANTHER" id="PTHR47219">
    <property type="entry name" value="RAB GTPASE-ACTIVATING PROTEIN 1-LIKE"/>
    <property type="match status" value="1"/>
</dbReference>
<dbReference type="InterPro" id="IPR035969">
    <property type="entry name" value="Rab-GAP_TBC_sf"/>
</dbReference>
<dbReference type="EMBL" id="CP141889">
    <property type="protein sequence ID" value="WRT69798.1"/>
    <property type="molecule type" value="Genomic_DNA"/>
</dbReference>
<feature type="region of interest" description="Disordered" evidence="1">
    <location>
        <begin position="1"/>
        <end position="379"/>
    </location>
</feature>
<dbReference type="PROSITE" id="PS50086">
    <property type="entry name" value="TBC_RABGAP"/>
    <property type="match status" value="1"/>
</dbReference>
<feature type="domain" description="Rab-GAP TBC" evidence="2">
    <location>
        <begin position="477"/>
        <end position="670"/>
    </location>
</feature>
<evidence type="ECO:0000313" key="3">
    <source>
        <dbReference type="EMBL" id="WRT69798.1"/>
    </source>
</evidence>
<proteinExistence type="predicted"/>
<reference evidence="3 4" key="1">
    <citation type="submission" date="2024-01" db="EMBL/GenBank/DDBJ databases">
        <title>Comparative genomics of Cryptococcus and Kwoniella reveals pathogenesis evolution and contrasting modes of karyotype evolution via chromosome fusion or intercentromeric recombination.</title>
        <authorList>
            <person name="Coelho M.A."/>
            <person name="David-Palma M."/>
            <person name="Shea T."/>
            <person name="Bowers K."/>
            <person name="McGinley-Smith S."/>
            <person name="Mohammad A.W."/>
            <person name="Gnirke A."/>
            <person name="Yurkov A.M."/>
            <person name="Nowrousian M."/>
            <person name="Sun S."/>
            <person name="Cuomo C.A."/>
            <person name="Heitman J."/>
        </authorList>
    </citation>
    <scope>NUCLEOTIDE SEQUENCE [LARGE SCALE GENOMIC DNA]</scope>
    <source>
        <strain evidence="3">CBS 11374</strain>
    </source>
</reference>
<feature type="compositionally biased region" description="Polar residues" evidence="1">
    <location>
        <begin position="298"/>
        <end position="307"/>
    </location>
</feature>
<dbReference type="SMART" id="SM00164">
    <property type="entry name" value="TBC"/>
    <property type="match status" value="1"/>
</dbReference>
<feature type="compositionally biased region" description="Basic and acidic residues" evidence="1">
    <location>
        <begin position="285"/>
        <end position="297"/>
    </location>
</feature>
<feature type="compositionally biased region" description="Low complexity" evidence="1">
    <location>
        <begin position="7"/>
        <end position="17"/>
    </location>
</feature>